<dbReference type="GO" id="GO:0009535">
    <property type="term" value="C:chloroplast thylakoid membrane"/>
    <property type="evidence" value="ECO:0007669"/>
    <property type="project" value="UniProtKB-SubCell"/>
</dbReference>
<accession>A0AAV6JUV0</accession>
<evidence type="ECO:0000256" key="13">
    <source>
        <dbReference type="SAM" id="Phobius"/>
    </source>
</evidence>
<evidence type="ECO:0000256" key="7">
    <source>
        <dbReference type="ARBA" id="ARBA00022989"/>
    </source>
</evidence>
<comment type="caution">
    <text evidence="15">The sequence shown here is derived from an EMBL/GenBank/DDBJ whole genome shotgun (WGS) entry which is preliminary data.</text>
</comment>
<name>A0AAV6JUV0_9ERIC</name>
<gene>
    <name evidence="15" type="ORF">RHGRI_016536</name>
</gene>
<keyword evidence="9 13" id="KW-0472">Membrane</keyword>
<keyword evidence="12" id="KW-0175">Coiled coil</keyword>
<evidence type="ECO:0000256" key="3">
    <source>
        <dbReference type="ARBA" id="ARBA00022448"/>
    </source>
</evidence>
<keyword evidence="4" id="KW-0934">Plastid</keyword>
<keyword evidence="8" id="KW-0520">NAD</keyword>
<keyword evidence="5 13" id="KW-0812">Transmembrane</keyword>
<keyword evidence="3" id="KW-0813">Transport</keyword>
<evidence type="ECO:0000256" key="11">
    <source>
        <dbReference type="ARBA" id="ARBA00048026"/>
    </source>
</evidence>
<evidence type="ECO:0000256" key="2">
    <source>
        <dbReference type="ARBA" id="ARBA00004334"/>
    </source>
</evidence>
<feature type="coiled-coil region" evidence="12">
    <location>
        <begin position="388"/>
        <end position="415"/>
    </location>
</feature>
<protein>
    <recommendedName>
        <fullName evidence="14">NADH:quinone oxidoreductase/Mrp antiporter transmembrane domain-containing protein</fullName>
    </recommendedName>
</protein>
<evidence type="ECO:0000256" key="10">
    <source>
        <dbReference type="ARBA" id="ARBA00047726"/>
    </source>
</evidence>
<evidence type="ECO:0000256" key="1">
    <source>
        <dbReference type="ARBA" id="ARBA00004141"/>
    </source>
</evidence>
<evidence type="ECO:0000256" key="6">
    <source>
        <dbReference type="ARBA" id="ARBA00022967"/>
    </source>
</evidence>
<keyword evidence="16" id="KW-1185">Reference proteome</keyword>
<evidence type="ECO:0000256" key="4">
    <source>
        <dbReference type="ARBA" id="ARBA00022640"/>
    </source>
</evidence>
<keyword evidence="7 13" id="KW-1133">Transmembrane helix</keyword>
<evidence type="ECO:0000256" key="9">
    <source>
        <dbReference type="ARBA" id="ARBA00023136"/>
    </source>
</evidence>
<dbReference type="Pfam" id="PF00361">
    <property type="entry name" value="Proton_antipo_M"/>
    <property type="match status" value="1"/>
</dbReference>
<comment type="subcellular location">
    <subcellularLocation>
        <location evidence="1">Membrane</location>
        <topology evidence="1">Multi-pass membrane protein</topology>
    </subcellularLocation>
    <subcellularLocation>
        <location evidence="2">Plastid</location>
        <location evidence="2">Chloroplast thylakoid membrane</location>
    </subcellularLocation>
</comment>
<proteinExistence type="predicted"/>
<evidence type="ECO:0000256" key="8">
    <source>
        <dbReference type="ARBA" id="ARBA00023027"/>
    </source>
</evidence>
<evidence type="ECO:0000256" key="12">
    <source>
        <dbReference type="SAM" id="Coils"/>
    </source>
</evidence>
<keyword evidence="6" id="KW-1278">Translocase</keyword>
<dbReference type="InterPro" id="IPR001750">
    <property type="entry name" value="ND/Mrp_TM"/>
</dbReference>
<feature type="transmembrane region" description="Helical" evidence="13">
    <location>
        <begin position="73"/>
        <end position="98"/>
    </location>
</feature>
<evidence type="ECO:0000256" key="5">
    <source>
        <dbReference type="ARBA" id="ARBA00022692"/>
    </source>
</evidence>
<organism evidence="15 16">
    <name type="scientific">Rhododendron griersonianum</name>
    <dbReference type="NCBI Taxonomy" id="479676"/>
    <lineage>
        <taxon>Eukaryota</taxon>
        <taxon>Viridiplantae</taxon>
        <taxon>Streptophyta</taxon>
        <taxon>Embryophyta</taxon>
        <taxon>Tracheophyta</taxon>
        <taxon>Spermatophyta</taxon>
        <taxon>Magnoliopsida</taxon>
        <taxon>eudicotyledons</taxon>
        <taxon>Gunneridae</taxon>
        <taxon>Pentapetalae</taxon>
        <taxon>asterids</taxon>
        <taxon>Ericales</taxon>
        <taxon>Ericaceae</taxon>
        <taxon>Ericoideae</taxon>
        <taxon>Rhodoreae</taxon>
        <taxon>Rhododendron</taxon>
    </lineage>
</organism>
<reference evidence="15 16" key="1">
    <citation type="submission" date="2020-08" db="EMBL/GenBank/DDBJ databases">
        <title>Plant Genome Project.</title>
        <authorList>
            <person name="Zhang R.-G."/>
        </authorList>
    </citation>
    <scope>NUCLEOTIDE SEQUENCE [LARGE SCALE GENOMIC DNA]</scope>
    <source>
        <strain evidence="15">WSP0</strain>
        <tissue evidence="15">Leaf</tissue>
    </source>
</reference>
<comment type="catalytic activity">
    <reaction evidence="10">
        <text>a plastoquinone + NADPH + (n+1) H(+)(in) = a plastoquinol + NADP(+) + n H(+)(out)</text>
        <dbReference type="Rhea" id="RHEA:42612"/>
        <dbReference type="Rhea" id="RHEA-COMP:9561"/>
        <dbReference type="Rhea" id="RHEA-COMP:9562"/>
        <dbReference type="ChEBI" id="CHEBI:15378"/>
        <dbReference type="ChEBI" id="CHEBI:17757"/>
        <dbReference type="ChEBI" id="CHEBI:57783"/>
        <dbReference type="ChEBI" id="CHEBI:58349"/>
        <dbReference type="ChEBI" id="CHEBI:62192"/>
    </reaction>
</comment>
<dbReference type="AlphaFoldDB" id="A0AAV6JUV0"/>
<evidence type="ECO:0000259" key="14">
    <source>
        <dbReference type="Pfam" id="PF00361"/>
    </source>
</evidence>
<dbReference type="Proteomes" id="UP000823749">
    <property type="component" value="Chromosome 6"/>
</dbReference>
<sequence>MERIGHTQSEQAILVSFLLSESEQRGQSRQPYIASMILGALAAMAQTKVKRLLAYSSIGHVGIPPLAGFCSKFYLFFAALGCGAYFLAPVGVVTSVIGRWAAGRLPRRLVGGESDEGQLAESEGYVPGLDESEGSIPGSAFAGLDEEKGSVLGPLESGELKVGMKVCSDDEAYNLYNEYALRKGFSIRRGNKRQDMNGILRQREYLCSKAGYRKIGSISEMKNLIIWRQEWIKPMSLLQVIQYYEEKVEEMRRDEISDDFQCKNGAPPKVNKRGILNHASKVYTLVMFKTFEEELLDSFGLDCVEISFNETTSVYHVMEDGRQRVHIVQLIFPVMKSLVVRWSRSAKSGIEGDVGGSLHQEGKSTCSLRLSELNHMGQNVFGKGSLSRKCTEIVKDKLREALKMVEEEIANSNSVDDLNCVEEDITACIEEMPSLTDDRQVLDPLCIRTKGSTNARIKSYWEKKKEEDM</sequence>
<dbReference type="PANTHER" id="PTHR22773">
    <property type="entry name" value="NADH DEHYDROGENASE"/>
    <property type="match status" value="1"/>
</dbReference>
<comment type="catalytic activity">
    <reaction evidence="11">
        <text>a plastoquinone + NADH + (n+1) H(+)(in) = a plastoquinol + NAD(+) + n H(+)(out)</text>
        <dbReference type="Rhea" id="RHEA:42608"/>
        <dbReference type="Rhea" id="RHEA-COMP:9561"/>
        <dbReference type="Rhea" id="RHEA-COMP:9562"/>
        <dbReference type="ChEBI" id="CHEBI:15378"/>
        <dbReference type="ChEBI" id="CHEBI:17757"/>
        <dbReference type="ChEBI" id="CHEBI:57540"/>
        <dbReference type="ChEBI" id="CHEBI:57945"/>
        <dbReference type="ChEBI" id="CHEBI:62192"/>
    </reaction>
</comment>
<evidence type="ECO:0000313" key="15">
    <source>
        <dbReference type="EMBL" id="KAG5543813.1"/>
    </source>
</evidence>
<dbReference type="EMBL" id="JACTNZ010000006">
    <property type="protein sequence ID" value="KAG5543813.1"/>
    <property type="molecule type" value="Genomic_DNA"/>
</dbReference>
<feature type="domain" description="NADH:quinone oxidoreductase/Mrp antiporter transmembrane" evidence="14">
    <location>
        <begin position="33"/>
        <end position="63"/>
    </location>
</feature>
<evidence type="ECO:0000313" key="16">
    <source>
        <dbReference type="Proteomes" id="UP000823749"/>
    </source>
</evidence>